<dbReference type="PANTHER" id="PTHR13068:SF133">
    <property type="entry name" value="MITOCHONDRIAL TRANSCRIPTION TERMINATION FACTOR FAMILY PROTEIN"/>
    <property type="match status" value="1"/>
</dbReference>
<proteinExistence type="inferred from homology"/>
<dbReference type="InterPro" id="IPR038538">
    <property type="entry name" value="MTERF_sf"/>
</dbReference>
<evidence type="ECO:0000256" key="2">
    <source>
        <dbReference type="ARBA" id="ARBA00022472"/>
    </source>
</evidence>
<keyword evidence="2" id="KW-0804">Transcription</keyword>
<name>A0A067L5W2_JATCU</name>
<dbReference type="SMART" id="SM00733">
    <property type="entry name" value="Mterf"/>
    <property type="match status" value="7"/>
</dbReference>
<dbReference type="Pfam" id="PF02536">
    <property type="entry name" value="mTERF"/>
    <property type="match status" value="1"/>
</dbReference>
<dbReference type="AlphaFoldDB" id="A0A067L5W2"/>
<reference evidence="4 5" key="1">
    <citation type="journal article" date="2014" name="PLoS ONE">
        <title>Global Analysis of Gene Expression Profiles in Physic Nut (Jatropha curcas L.) Seedlings Exposed to Salt Stress.</title>
        <authorList>
            <person name="Zhang L."/>
            <person name="Zhang C."/>
            <person name="Wu P."/>
            <person name="Chen Y."/>
            <person name="Li M."/>
            <person name="Jiang H."/>
            <person name="Wu G."/>
        </authorList>
    </citation>
    <scope>NUCLEOTIDE SEQUENCE [LARGE SCALE GENOMIC DNA]</scope>
    <source>
        <strain evidence="5">cv. GZQX0401</strain>
        <tissue evidence="4">Young leaves</tissue>
    </source>
</reference>
<keyword evidence="5" id="KW-1185">Reference proteome</keyword>
<dbReference type="Gene3D" id="1.25.70.10">
    <property type="entry name" value="Transcription termination factor 3, mitochondrial"/>
    <property type="match status" value="1"/>
</dbReference>
<evidence type="ECO:0000313" key="5">
    <source>
        <dbReference type="Proteomes" id="UP000027138"/>
    </source>
</evidence>
<dbReference type="GO" id="GO:0003676">
    <property type="term" value="F:nucleic acid binding"/>
    <property type="evidence" value="ECO:0007669"/>
    <property type="project" value="InterPro"/>
</dbReference>
<dbReference type="Proteomes" id="UP000027138">
    <property type="component" value="Unassembled WGS sequence"/>
</dbReference>
<dbReference type="EMBL" id="KK914257">
    <property type="protein sequence ID" value="KDP43851.1"/>
    <property type="molecule type" value="Genomic_DNA"/>
</dbReference>
<dbReference type="OrthoDB" id="637682at2759"/>
<comment type="similarity">
    <text evidence="1">Belongs to the mTERF family.</text>
</comment>
<evidence type="ECO:0000313" key="4">
    <source>
        <dbReference type="EMBL" id="KDP43851.1"/>
    </source>
</evidence>
<keyword evidence="2" id="KW-0805">Transcription regulation</keyword>
<evidence type="ECO:0000256" key="1">
    <source>
        <dbReference type="ARBA" id="ARBA00007692"/>
    </source>
</evidence>
<dbReference type="InterPro" id="IPR003690">
    <property type="entry name" value="MTERF"/>
</dbReference>
<dbReference type="FunFam" id="1.25.70.10:FF:000001">
    <property type="entry name" value="Mitochondrial transcription termination factor-like"/>
    <property type="match status" value="1"/>
</dbReference>
<keyword evidence="3" id="KW-0809">Transit peptide</keyword>
<evidence type="ECO:0000256" key="3">
    <source>
        <dbReference type="ARBA" id="ARBA00022946"/>
    </source>
</evidence>
<dbReference type="GO" id="GO:0006353">
    <property type="term" value="P:DNA-templated transcription termination"/>
    <property type="evidence" value="ECO:0007669"/>
    <property type="project" value="UniProtKB-KW"/>
</dbReference>
<organism evidence="4 5">
    <name type="scientific">Jatropha curcas</name>
    <name type="common">Barbados nut</name>
    <dbReference type="NCBI Taxonomy" id="180498"/>
    <lineage>
        <taxon>Eukaryota</taxon>
        <taxon>Viridiplantae</taxon>
        <taxon>Streptophyta</taxon>
        <taxon>Embryophyta</taxon>
        <taxon>Tracheophyta</taxon>
        <taxon>Spermatophyta</taxon>
        <taxon>Magnoliopsida</taxon>
        <taxon>eudicotyledons</taxon>
        <taxon>Gunneridae</taxon>
        <taxon>Pentapetalae</taxon>
        <taxon>rosids</taxon>
        <taxon>fabids</taxon>
        <taxon>Malpighiales</taxon>
        <taxon>Euphorbiaceae</taxon>
        <taxon>Crotonoideae</taxon>
        <taxon>Jatropheae</taxon>
        <taxon>Jatropha</taxon>
    </lineage>
</organism>
<accession>A0A067L5W2</accession>
<keyword evidence="2" id="KW-0806">Transcription termination</keyword>
<gene>
    <name evidence="4" type="ORF">JCGZ_20861</name>
</gene>
<protein>
    <submittedName>
        <fullName evidence="4">Uncharacterized protein</fullName>
    </submittedName>
</protein>
<sequence>MSRSLYTKSTQLLSPSLRNFCDLRFLHCTSVIITRSFSSDNHTTKETSFTVSYLINSCGLSPEAAHSASKKVKFQTLGRPDSVLSLLNKHGFSKSQISKIIKLKPRILLSNTEKTIALKLNFFSSVGITGPNLAKLISSNPLVLYCSLSNRIIPVYKFLMSALQFDNDMVIKAVCGPSRIFIKNVEKVCARNLLVLREIGMPQSIIQALLMYHTSLLCCNVDKLRDKIKRLIDMGLCPTKTKFIHALHAMVSFSESNWQHKLEVYERCGWSKDEILSAFKKYPQYMTFSEKKMIGTIDFLVNVMDMKPSEIAACPYLFTYSLKKRIIPRGLVIKILMLKCVLDKNISFYTVLLLTDKCFLEKYVDEHRKHIPYLQDVFEGRMCPQELGFQYGHH</sequence>
<dbReference type="PANTHER" id="PTHR13068">
    <property type="entry name" value="CGI-12 PROTEIN-RELATED"/>
    <property type="match status" value="1"/>
</dbReference>